<evidence type="ECO:0000313" key="6">
    <source>
        <dbReference type="Proteomes" id="UP001151760"/>
    </source>
</evidence>
<feature type="region of interest" description="Disordered" evidence="2">
    <location>
        <begin position="56"/>
        <end position="80"/>
    </location>
</feature>
<evidence type="ECO:0000259" key="3">
    <source>
        <dbReference type="Pfam" id="PF17919"/>
    </source>
</evidence>
<dbReference type="EMBL" id="BQNB010014085">
    <property type="protein sequence ID" value="GJT23809.1"/>
    <property type="molecule type" value="Genomic_DNA"/>
</dbReference>
<keyword evidence="5" id="KW-0695">RNA-directed DNA polymerase</keyword>
<dbReference type="SUPFAM" id="SSF56672">
    <property type="entry name" value="DNA/RNA polymerases"/>
    <property type="match status" value="1"/>
</dbReference>
<keyword evidence="1" id="KW-0511">Multifunctional enzyme</keyword>
<keyword evidence="5" id="KW-0808">Transferase</keyword>
<dbReference type="Proteomes" id="UP001151760">
    <property type="component" value="Unassembled WGS sequence"/>
</dbReference>
<dbReference type="PANTHER" id="PTHR37984">
    <property type="entry name" value="PROTEIN CBG26694"/>
    <property type="match status" value="1"/>
</dbReference>
<gene>
    <name evidence="5" type="ORF">Tco_0893746</name>
</gene>
<proteinExistence type="predicted"/>
<organism evidence="5 6">
    <name type="scientific">Tanacetum coccineum</name>
    <dbReference type="NCBI Taxonomy" id="301880"/>
    <lineage>
        <taxon>Eukaryota</taxon>
        <taxon>Viridiplantae</taxon>
        <taxon>Streptophyta</taxon>
        <taxon>Embryophyta</taxon>
        <taxon>Tracheophyta</taxon>
        <taxon>Spermatophyta</taxon>
        <taxon>Magnoliopsida</taxon>
        <taxon>eudicotyledons</taxon>
        <taxon>Gunneridae</taxon>
        <taxon>Pentapetalae</taxon>
        <taxon>asterids</taxon>
        <taxon>campanulids</taxon>
        <taxon>Asterales</taxon>
        <taxon>Asteraceae</taxon>
        <taxon>Asteroideae</taxon>
        <taxon>Anthemideae</taxon>
        <taxon>Anthemidinae</taxon>
        <taxon>Tanacetum</taxon>
    </lineage>
</organism>
<dbReference type="InterPro" id="IPR050951">
    <property type="entry name" value="Retrovirus_Pol_polyprotein"/>
</dbReference>
<keyword evidence="6" id="KW-1185">Reference proteome</keyword>
<dbReference type="PANTHER" id="PTHR37984:SF5">
    <property type="entry name" value="PROTEIN NYNRIN-LIKE"/>
    <property type="match status" value="1"/>
</dbReference>
<evidence type="ECO:0000256" key="1">
    <source>
        <dbReference type="ARBA" id="ARBA00023268"/>
    </source>
</evidence>
<reference evidence="5" key="1">
    <citation type="journal article" date="2022" name="Int. J. Mol. Sci.">
        <title>Draft Genome of Tanacetum Coccineum: Genomic Comparison of Closely Related Tanacetum-Family Plants.</title>
        <authorList>
            <person name="Yamashiro T."/>
            <person name="Shiraishi A."/>
            <person name="Nakayama K."/>
            <person name="Satake H."/>
        </authorList>
    </citation>
    <scope>NUCLEOTIDE SEQUENCE</scope>
</reference>
<dbReference type="InterPro" id="IPR041588">
    <property type="entry name" value="Integrase_H2C2"/>
</dbReference>
<feature type="compositionally biased region" description="Basic and acidic residues" evidence="2">
    <location>
        <begin position="60"/>
        <end position="74"/>
    </location>
</feature>
<evidence type="ECO:0000313" key="5">
    <source>
        <dbReference type="EMBL" id="GJT23809.1"/>
    </source>
</evidence>
<evidence type="ECO:0000256" key="2">
    <source>
        <dbReference type="SAM" id="MobiDB-lite"/>
    </source>
</evidence>
<dbReference type="InterPro" id="IPR043502">
    <property type="entry name" value="DNA/RNA_pol_sf"/>
</dbReference>
<keyword evidence="5" id="KW-0548">Nucleotidyltransferase</keyword>
<dbReference type="GO" id="GO:0003964">
    <property type="term" value="F:RNA-directed DNA polymerase activity"/>
    <property type="evidence" value="ECO:0007669"/>
    <property type="project" value="UniProtKB-KW"/>
</dbReference>
<feature type="domain" description="Reverse transcriptase/retrotransposon-derived protein RNase H-like" evidence="3">
    <location>
        <begin position="244"/>
        <end position="327"/>
    </location>
</feature>
<name>A0ABQ5CB83_9ASTR</name>
<dbReference type="Gene3D" id="3.30.70.270">
    <property type="match status" value="1"/>
</dbReference>
<comment type="caution">
    <text evidence="5">The sequence shown here is derived from an EMBL/GenBank/DDBJ whole genome shotgun (WGS) entry which is preliminary data.</text>
</comment>
<feature type="domain" description="Integrase zinc-binding" evidence="4">
    <location>
        <begin position="378"/>
        <end position="433"/>
    </location>
</feature>
<dbReference type="InterPro" id="IPR043128">
    <property type="entry name" value="Rev_trsase/Diguanyl_cyclase"/>
</dbReference>
<evidence type="ECO:0000259" key="4">
    <source>
        <dbReference type="Pfam" id="PF17921"/>
    </source>
</evidence>
<dbReference type="Pfam" id="PF17921">
    <property type="entry name" value="Integrase_H2C2"/>
    <property type="match status" value="1"/>
</dbReference>
<accession>A0ABQ5CB83</accession>
<protein>
    <submittedName>
        <fullName evidence="5">Reverse transcriptase domain-containing protein</fullName>
    </submittedName>
</protein>
<reference evidence="5" key="2">
    <citation type="submission" date="2022-01" db="EMBL/GenBank/DDBJ databases">
        <authorList>
            <person name="Yamashiro T."/>
            <person name="Shiraishi A."/>
            <person name="Satake H."/>
            <person name="Nakayama K."/>
        </authorList>
    </citation>
    <scope>NUCLEOTIDE SEQUENCE</scope>
</reference>
<sequence>MYQYMQDDGRDFIYHEEEKDTALTMHADVAIMMLYDKLGPAPSHVAVTKRITKIPLSSDKPNDADRSKDERPADSDDGLPLLEQNFNHIILEESIGRFSRLGFVLKRKLSKPKKMDAIIRLHGMDSIERCACCKVFGQVQDECPKNIDSNVVKNMRKTSQTPRGVPVGPKVNKRAHLIMHYSLDALPNAIVCHFAIECIYKVQFLGHVIDSQGLTGYYRRFIKGFSKIAKSMTKLTQKKVKFDWGDEEEATFQLIKQKLCSVPILALPEGSEDFIVSIDASIKGLDAVLMQREKVIAYASQQLKILEKNYTTHDLELGAILEAQTEARKPKNLKSKDVGGMLIENSREPEKPRKEKLEPRANGTLCLNNKSWLPCYGDLRTLIMHESHKSKYFVHPGSDKMYQDMKQLYWWPNMKADIATYISKCLTCLKVKAEHQKPSGLLVQP</sequence>
<dbReference type="InterPro" id="IPR041577">
    <property type="entry name" value="RT_RNaseH_2"/>
</dbReference>
<dbReference type="Pfam" id="PF17919">
    <property type="entry name" value="RT_RNaseH_2"/>
    <property type="match status" value="1"/>
</dbReference>
<dbReference type="Gene3D" id="1.10.340.70">
    <property type="match status" value="1"/>
</dbReference>